<feature type="compositionally biased region" description="Low complexity" evidence="5">
    <location>
        <begin position="751"/>
        <end position="766"/>
    </location>
</feature>
<evidence type="ECO:0000256" key="4">
    <source>
        <dbReference type="ARBA" id="ARBA00023136"/>
    </source>
</evidence>
<proteinExistence type="predicted"/>
<dbReference type="GO" id="GO:0120015">
    <property type="term" value="F:sterol transfer activity"/>
    <property type="evidence" value="ECO:0007669"/>
    <property type="project" value="TreeGrafter"/>
</dbReference>
<keyword evidence="3 6" id="KW-1133">Transmembrane helix</keyword>
<dbReference type="InterPro" id="IPR031968">
    <property type="entry name" value="VASt"/>
</dbReference>
<feature type="region of interest" description="Disordered" evidence="5">
    <location>
        <begin position="751"/>
        <end position="802"/>
    </location>
</feature>
<keyword evidence="10" id="KW-1185">Reference proteome</keyword>
<comment type="caution">
    <text evidence="9">The sequence shown here is derived from an EMBL/GenBank/DDBJ whole genome shotgun (WGS) entry which is preliminary data.</text>
</comment>
<dbReference type="InterPro" id="IPR051482">
    <property type="entry name" value="Cholesterol_transport"/>
</dbReference>
<evidence type="ECO:0000259" key="7">
    <source>
        <dbReference type="PROSITE" id="PS50003"/>
    </source>
</evidence>
<sequence>MMTMAHSIQSKIITLHDAINDSPVYRAAAFHFDKQLDVFSRWINDLAQQTKSYAEKLKQLNAETISLTNKLNPTAIVNDYLLDAKITGMAATHYGDALKTNLIFKLKTVSDLEANFTQPILHFADQNIRDFKNFRNRHIRALKKYEGALARYADFNGDNDSPLLDSTTTQLDEARKAYVEMSSEHVLRIIKLRHELEHFLVQQFSTATTSRKEFHDDAQVWKQLDAILFSWTEWLAEDKRTSRFEIQKQQLAQQTLEREYLNGVQCKMGDIGKVKAQPTTCSKSGYLLVKSTDNISSAATPWIRQWFFVHDGYFGSCKVTNPEVNASISVDNCLSLQSCQAKHVDTLNRRFCFEVTSIQQSHKSLFVLQAENENDLTEWLAAFISKPTLFSTSTNSESTYKDNRPSSIIIGSYDSSNNRSQPRSPALLLSKSTSTTVVTTPTDIPVTLSTIYSSNSSAFSNISNMSSSPTAAMHSILSRPHSLAAVSNRVKVTCTTSSATPLLLREITKELSHMEADNSGELSDNNKIWGSPRYVISHGIDNTSLHGKNQHAISSIGDNGNRSTVVNSVSPLTSKSIQLQNPEIPGYTACLNEKNQELRNLFYGVSSEEVVIEAFMASYIKKNHSETISSDQCNNMGSFKSLDYGYYYGGCVYVTQDTFWFYSKTAFNCITSVVYKLKDIEGVQVNHSTRKMTIDIADGSDPFSPLVFSLVQDNAETVAKKLRFLAYNAKLDTPMQLDNIYRKISDMSIPTPSLSSSISSSTTTLSTEHHNVDDSTCSSTSSSPNKGTPPGLSSRMSSSTTTATIDTAETLATSNSDTITVMAKNATLQKARSVAKHTTNPDAIPDHINKPTGSVTCCNEHLDRCDAEVELPISAKRLFELMFSDESTGPSTNGGVWNRKTEGIDGRDLRISRWECIDSDDHQQQGQQMKRILKYWMPVANPIVRIKEAEVVETQTLLKKDDYLCYVVQISTKTESLPFADAFVPSVRYCITYVNDSRCKLTCCLGVKWMKWIMAKMIVTRAAYSGMSDSINVFVPILKEAANTIKISVDTIRQGGLKSTHVYINEDEDAIFGEGHSITPINTTTTASILNPDIAIKSTTTTGTTTNVPTYRTKQLNSAQSQSESEHFATGMKIPVTTDSSNTPTELYTGSTTSITGRFAAATFDLTSTLKSKTTQLHQLIRKSLLDTSFQKAPSLAKATIDVICPVGLWIFSAIVIVCLVYAATYLTASFGTRLNNTYLVTQNQVVAHAIYLRDLDEGFIKNSLQPPYSNSKSYNLFLESKQDGQRYKWHGARHYRLAQEYEIDHQQLGILRHGVINMLQVLNTADSHLLESEYLNWLLDNRQRCRDERKLVQQQTLEYNDTSSYLCDQINSQIGTYF</sequence>
<dbReference type="STRING" id="90262.A0A1X2IJT5"/>
<dbReference type="PANTHER" id="PTHR23319">
    <property type="entry name" value="GRAM DOMAIN CONTAINING 1B, ISOFORM E"/>
    <property type="match status" value="1"/>
</dbReference>
<feature type="compositionally biased region" description="Low complexity" evidence="5">
    <location>
        <begin position="793"/>
        <end position="802"/>
    </location>
</feature>
<protein>
    <submittedName>
        <fullName evidence="9">Uncharacterized protein</fullName>
    </submittedName>
</protein>
<dbReference type="Pfam" id="PF00169">
    <property type="entry name" value="PH"/>
    <property type="match status" value="1"/>
</dbReference>
<dbReference type="SMART" id="SM00233">
    <property type="entry name" value="PH"/>
    <property type="match status" value="1"/>
</dbReference>
<reference evidence="9 10" key="1">
    <citation type="submission" date="2016-07" db="EMBL/GenBank/DDBJ databases">
        <title>Pervasive Adenine N6-methylation of Active Genes in Fungi.</title>
        <authorList>
            <consortium name="DOE Joint Genome Institute"/>
            <person name="Mondo S.J."/>
            <person name="Dannebaum R.O."/>
            <person name="Kuo R.C."/>
            <person name="Labutti K."/>
            <person name="Haridas S."/>
            <person name="Kuo A."/>
            <person name="Salamov A."/>
            <person name="Ahrendt S.R."/>
            <person name="Lipzen A."/>
            <person name="Sullivan W."/>
            <person name="Andreopoulos W.B."/>
            <person name="Clum A."/>
            <person name="Lindquist E."/>
            <person name="Daum C."/>
            <person name="Ramamoorthy G.K."/>
            <person name="Gryganskyi A."/>
            <person name="Culley D."/>
            <person name="Magnuson J.K."/>
            <person name="James T.Y."/>
            <person name="O'Malley M.A."/>
            <person name="Stajich J.E."/>
            <person name="Spatafora J.W."/>
            <person name="Visel A."/>
            <person name="Grigoriev I.V."/>
        </authorList>
    </citation>
    <scope>NUCLEOTIDE SEQUENCE [LARGE SCALE GENOMIC DNA]</scope>
    <source>
        <strain evidence="9 10">NRRL 1336</strain>
    </source>
</reference>
<keyword evidence="4 6" id="KW-0472">Membrane</keyword>
<dbReference type="Pfam" id="PF16746">
    <property type="entry name" value="BAR_3"/>
    <property type="match status" value="1"/>
</dbReference>
<evidence type="ECO:0000256" key="6">
    <source>
        <dbReference type="SAM" id="Phobius"/>
    </source>
</evidence>
<dbReference type="OrthoDB" id="10070851at2759"/>
<dbReference type="Pfam" id="PF16016">
    <property type="entry name" value="VASt"/>
    <property type="match status" value="1"/>
</dbReference>
<dbReference type="PROSITE" id="PS51778">
    <property type="entry name" value="VAST"/>
    <property type="match status" value="1"/>
</dbReference>
<keyword evidence="2 6" id="KW-0812">Transmembrane</keyword>
<dbReference type="InterPro" id="IPR004148">
    <property type="entry name" value="BAR_dom"/>
</dbReference>
<evidence type="ECO:0000256" key="5">
    <source>
        <dbReference type="SAM" id="MobiDB-lite"/>
    </source>
</evidence>
<evidence type="ECO:0000256" key="2">
    <source>
        <dbReference type="ARBA" id="ARBA00022692"/>
    </source>
</evidence>
<evidence type="ECO:0000313" key="10">
    <source>
        <dbReference type="Proteomes" id="UP000193560"/>
    </source>
</evidence>
<dbReference type="Gene3D" id="2.30.29.30">
    <property type="entry name" value="Pleckstrin-homology domain (PH domain)/Phosphotyrosine-binding domain (PTB)"/>
    <property type="match status" value="1"/>
</dbReference>
<dbReference type="Gene3D" id="1.20.1270.60">
    <property type="entry name" value="Arfaptin homology (AH) domain/BAR domain"/>
    <property type="match status" value="1"/>
</dbReference>
<evidence type="ECO:0000256" key="3">
    <source>
        <dbReference type="ARBA" id="ARBA00022989"/>
    </source>
</evidence>
<feature type="domain" description="PH" evidence="7">
    <location>
        <begin position="280"/>
        <end position="388"/>
    </location>
</feature>
<dbReference type="SUPFAM" id="SSF103657">
    <property type="entry name" value="BAR/IMD domain-like"/>
    <property type="match status" value="1"/>
</dbReference>
<dbReference type="EMBL" id="MCGE01000010">
    <property type="protein sequence ID" value="ORZ17047.1"/>
    <property type="molecule type" value="Genomic_DNA"/>
</dbReference>
<dbReference type="SUPFAM" id="SSF50729">
    <property type="entry name" value="PH domain-like"/>
    <property type="match status" value="1"/>
</dbReference>
<gene>
    <name evidence="9" type="ORF">BCR42DRAFT_450866</name>
</gene>
<evidence type="ECO:0000256" key="1">
    <source>
        <dbReference type="ARBA" id="ARBA00004370"/>
    </source>
</evidence>
<dbReference type="Proteomes" id="UP000193560">
    <property type="component" value="Unassembled WGS sequence"/>
</dbReference>
<dbReference type="GO" id="GO:0140268">
    <property type="term" value="C:endoplasmic reticulum-plasma membrane contact site"/>
    <property type="evidence" value="ECO:0007669"/>
    <property type="project" value="TreeGrafter"/>
</dbReference>
<dbReference type="InterPro" id="IPR011993">
    <property type="entry name" value="PH-like_dom_sf"/>
</dbReference>
<dbReference type="GO" id="GO:0005789">
    <property type="term" value="C:endoplasmic reticulum membrane"/>
    <property type="evidence" value="ECO:0007669"/>
    <property type="project" value="TreeGrafter"/>
</dbReference>
<evidence type="ECO:0000313" key="9">
    <source>
        <dbReference type="EMBL" id="ORZ17047.1"/>
    </source>
</evidence>
<dbReference type="GO" id="GO:0005886">
    <property type="term" value="C:plasma membrane"/>
    <property type="evidence" value="ECO:0007669"/>
    <property type="project" value="TreeGrafter"/>
</dbReference>
<dbReference type="GO" id="GO:0032366">
    <property type="term" value="P:intracellular sterol transport"/>
    <property type="evidence" value="ECO:0007669"/>
    <property type="project" value="TreeGrafter"/>
</dbReference>
<evidence type="ECO:0000259" key="8">
    <source>
        <dbReference type="PROSITE" id="PS51778"/>
    </source>
</evidence>
<feature type="domain" description="VASt" evidence="8">
    <location>
        <begin position="862"/>
        <end position="1046"/>
    </location>
</feature>
<name>A0A1X2IJT5_9FUNG</name>
<dbReference type="PANTHER" id="PTHR23319:SF4">
    <property type="entry name" value="GRAM DOMAIN CONTAINING 1B, ISOFORM E"/>
    <property type="match status" value="1"/>
</dbReference>
<dbReference type="GO" id="GO:0032934">
    <property type="term" value="F:sterol binding"/>
    <property type="evidence" value="ECO:0007669"/>
    <property type="project" value="TreeGrafter"/>
</dbReference>
<organism evidence="9 10">
    <name type="scientific">Absidia repens</name>
    <dbReference type="NCBI Taxonomy" id="90262"/>
    <lineage>
        <taxon>Eukaryota</taxon>
        <taxon>Fungi</taxon>
        <taxon>Fungi incertae sedis</taxon>
        <taxon>Mucoromycota</taxon>
        <taxon>Mucoromycotina</taxon>
        <taxon>Mucoromycetes</taxon>
        <taxon>Mucorales</taxon>
        <taxon>Cunninghamellaceae</taxon>
        <taxon>Absidia</taxon>
    </lineage>
</organism>
<feature type="transmembrane region" description="Helical" evidence="6">
    <location>
        <begin position="1207"/>
        <end position="1229"/>
    </location>
</feature>
<dbReference type="PROSITE" id="PS50003">
    <property type="entry name" value="PH_DOMAIN"/>
    <property type="match status" value="1"/>
</dbReference>
<comment type="subcellular location">
    <subcellularLocation>
        <location evidence="1">Membrane</location>
    </subcellularLocation>
</comment>
<dbReference type="InterPro" id="IPR001849">
    <property type="entry name" value="PH_domain"/>
</dbReference>
<accession>A0A1X2IJT5</accession>
<dbReference type="InterPro" id="IPR027267">
    <property type="entry name" value="AH/BAR_dom_sf"/>
</dbReference>